<protein>
    <recommendedName>
        <fullName evidence="3">XRE family transcriptional regulator</fullName>
    </recommendedName>
</protein>
<name>A0ABT7PFK9_9BACT</name>
<reference evidence="1 2" key="1">
    <citation type="submission" date="2023-06" db="EMBL/GenBank/DDBJ databases">
        <title>Roseiconus lacunae JC819 isolated from Gulf of Mannar region, Tamil Nadu.</title>
        <authorList>
            <person name="Pk S."/>
            <person name="Ch S."/>
            <person name="Ch V.R."/>
        </authorList>
    </citation>
    <scope>NUCLEOTIDE SEQUENCE [LARGE SCALE GENOMIC DNA]</scope>
    <source>
        <strain evidence="1 2">JC819</strain>
    </source>
</reference>
<comment type="caution">
    <text evidence="1">The sequence shown here is derived from an EMBL/GenBank/DDBJ whole genome shotgun (WGS) entry which is preliminary data.</text>
</comment>
<sequence length="112" mass="12854">MIAFDAEAHIFPSSYEALRQEAASLVNRLGWTAEDACRLVGIEPQSWLPVREPRLPFTPTPMELLAAIDEIRGGGVNPDGTGYRRRQRERDLRAWNDDIDEDRLTMPEWFRG</sequence>
<evidence type="ECO:0008006" key="3">
    <source>
        <dbReference type="Google" id="ProtNLM"/>
    </source>
</evidence>
<evidence type="ECO:0000313" key="2">
    <source>
        <dbReference type="Proteomes" id="UP001239462"/>
    </source>
</evidence>
<keyword evidence="2" id="KW-1185">Reference proteome</keyword>
<organism evidence="1 2">
    <name type="scientific">Roseiconus lacunae</name>
    <dbReference type="NCBI Taxonomy" id="2605694"/>
    <lineage>
        <taxon>Bacteria</taxon>
        <taxon>Pseudomonadati</taxon>
        <taxon>Planctomycetota</taxon>
        <taxon>Planctomycetia</taxon>
        <taxon>Pirellulales</taxon>
        <taxon>Pirellulaceae</taxon>
        <taxon>Roseiconus</taxon>
    </lineage>
</organism>
<proteinExistence type="predicted"/>
<gene>
    <name evidence="1" type="ORF">QTN89_07570</name>
</gene>
<dbReference type="RefSeq" id="WP_289162755.1">
    <property type="nucleotide sequence ID" value="NZ_JASZZN010000004.1"/>
</dbReference>
<dbReference type="Proteomes" id="UP001239462">
    <property type="component" value="Unassembled WGS sequence"/>
</dbReference>
<evidence type="ECO:0000313" key="1">
    <source>
        <dbReference type="EMBL" id="MDM4015280.1"/>
    </source>
</evidence>
<dbReference type="EMBL" id="JASZZN010000004">
    <property type="protein sequence ID" value="MDM4015280.1"/>
    <property type="molecule type" value="Genomic_DNA"/>
</dbReference>
<accession>A0ABT7PFK9</accession>